<proteinExistence type="predicted"/>
<evidence type="ECO:0000256" key="2">
    <source>
        <dbReference type="ARBA" id="ARBA00004829"/>
    </source>
</evidence>
<evidence type="ECO:0000256" key="6">
    <source>
        <dbReference type="ARBA" id="ARBA00023136"/>
    </source>
</evidence>
<dbReference type="GO" id="GO:0045436">
    <property type="term" value="F:lycopene beta cyclase activity"/>
    <property type="evidence" value="ECO:0007669"/>
    <property type="project" value="UniProtKB-ARBA"/>
</dbReference>
<keyword evidence="11" id="KW-1185">Reference proteome</keyword>
<dbReference type="InterPro" id="IPR017825">
    <property type="entry name" value="Lycopene_cyclase_dom"/>
</dbReference>
<reference evidence="10 11" key="1">
    <citation type="submission" date="2017-11" db="EMBL/GenBank/DDBJ databases">
        <title>Genomic Encyclopedia of Archaeal and Bacterial Type Strains, Phase II (KMG-II): From Individual Species to Whole Genera.</title>
        <authorList>
            <person name="Goeker M."/>
        </authorList>
    </citation>
    <scope>NUCLEOTIDE SEQUENCE [LARGE SCALE GENOMIC DNA]</scope>
    <source>
        <strain evidence="10 11">DSM 25625</strain>
    </source>
</reference>
<evidence type="ECO:0000256" key="1">
    <source>
        <dbReference type="ARBA" id="ARBA00004141"/>
    </source>
</evidence>
<feature type="transmembrane region" description="Helical" evidence="8">
    <location>
        <begin position="34"/>
        <end position="58"/>
    </location>
</feature>
<sequence length="109" mass="11650">MSYLLLDVAFLAVTVVVGAFAWRRRATRRMLPAAGIALAILLVLTAGFDTVMIAVGLVDYAPEHILGTLIGLAPIEDFAYPVAAVVLLPSLWVLLGRRPHDSGVTAHDD</sequence>
<evidence type="ECO:0000256" key="8">
    <source>
        <dbReference type="SAM" id="Phobius"/>
    </source>
</evidence>
<dbReference type="GO" id="GO:0016020">
    <property type="term" value="C:membrane"/>
    <property type="evidence" value="ECO:0007669"/>
    <property type="project" value="UniProtKB-SubCell"/>
</dbReference>
<protein>
    <submittedName>
        <fullName evidence="10">Lycopene cyclase domain-containing protein</fullName>
    </submittedName>
</protein>
<dbReference type="NCBIfam" id="TIGR03462">
    <property type="entry name" value="CarR_dom_SF"/>
    <property type="match status" value="1"/>
</dbReference>
<accession>A0A2M9BZH1</accession>
<dbReference type="Pfam" id="PF18916">
    <property type="entry name" value="Lycopene_cyc"/>
    <property type="match status" value="1"/>
</dbReference>
<keyword evidence="4" id="KW-0125">Carotenoid biosynthesis</keyword>
<evidence type="ECO:0000256" key="3">
    <source>
        <dbReference type="ARBA" id="ARBA00022692"/>
    </source>
</evidence>
<dbReference type="GO" id="GO:0016872">
    <property type="term" value="F:intramolecular lyase activity"/>
    <property type="evidence" value="ECO:0007669"/>
    <property type="project" value="InterPro"/>
</dbReference>
<dbReference type="Proteomes" id="UP000230161">
    <property type="component" value="Unassembled WGS sequence"/>
</dbReference>
<evidence type="ECO:0000313" key="10">
    <source>
        <dbReference type="EMBL" id="PJJ63478.1"/>
    </source>
</evidence>
<feature type="transmembrane region" description="Helical" evidence="8">
    <location>
        <begin position="6"/>
        <end position="22"/>
    </location>
</feature>
<evidence type="ECO:0000256" key="7">
    <source>
        <dbReference type="ARBA" id="ARBA00023235"/>
    </source>
</evidence>
<evidence type="ECO:0000259" key="9">
    <source>
        <dbReference type="Pfam" id="PF18916"/>
    </source>
</evidence>
<dbReference type="AlphaFoldDB" id="A0A2M9BZH1"/>
<dbReference type="EMBL" id="PGFB01000002">
    <property type="protein sequence ID" value="PJJ63478.1"/>
    <property type="molecule type" value="Genomic_DNA"/>
</dbReference>
<feature type="transmembrane region" description="Helical" evidence="8">
    <location>
        <begin position="78"/>
        <end position="95"/>
    </location>
</feature>
<comment type="caution">
    <text evidence="10">The sequence shown here is derived from an EMBL/GenBank/DDBJ whole genome shotgun (WGS) entry which is preliminary data.</text>
</comment>
<keyword evidence="3 8" id="KW-0812">Transmembrane</keyword>
<comment type="subcellular location">
    <subcellularLocation>
        <location evidence="1">Membrane</location>
        <topology evidence="1">Multi-pass membrane protein</topology>
    </subcellularLocation>
</comment>
<feature type="domain" description="Lycopene cyclase" evidence="9">
    <location>
        <begin position="3"/>
        <end position="87"/>
    </location>
</feature>
<organism evidence="10 11">
    <name type="scientific">Compostimonas suwonensis</name>
    <dbReference type="NCBI Taxonomy" id="1048394"/>
    <lineage>
        <taxon>Bacteria</taxon>
        <taxon>Bacillati</taxon>
        <taxon>Actinomycetota</taxon>
        <taxon>Actinomycetes</taxon>
        <taxon>Micrococcales</taxon>
        <taxon>Microbacteriaceae</taxon>
        <taxon>Compostimonas</taxon>
    </lineage>
</organism>
<gene>
    <name evidence="10" type="ORF">CLV54_1146</name>
</gene>
<dbReference type="RefSeq" id="WP_100343972.1">
    <property type="nucleotide sequence ID" value="NZ_PGFB01000002.1"/>
</dbReference>
<dbReference type="OrthoDB" id="4411839at2"/>
<evidence type="ECO:0000256" key="4">
    <source>
        <dbReference type="ARBA" id="ARBA00022746"/>
    </source>
</evidence>
<dbReference type="GO" id="GO:0016117">
    <property type="term" value="P:carotenoid biosynthetic process"/>
    <property type="evidence" value="ECO:0007669"/>
    <property type="project" value="UniProtKB-KW"/>
</dbReference>
<keyword evidence="5 8" id="KW-1133">Transmembrane helix</keyword>
<name>A0A2M9BZH1_9MICO</name>
<keyword evidence="6 8" id="KW-0472">Membrane</keyword>
<keyword evidence="7" id="KW-0413">Isomerase</keyword>
<evidence type="ECO:0000313" key="11">
    <source>
        <dbReference type="Proteomes" id="UP000230161"/>
    </source>
</evidence>
<evidence type="ECO:0000256" key="5">
    <source>
        <dbReference type="ARBA" id="ARBA00022989"/>
    </source>
</evidence>
<comment type="pathway">
    <text evidence="2">Carotenoid biosynthesis.</text>
</comment>